<keyword evidence="3" id="KW-1185">Reference proteome</keyword>
<accession>A0ABR1JHA4</accession>
<feature type="compositionally biased region" description="Basic and acidic residues" evidence="1">
    <location>
        <begin position="77"/>
        <end position="89"/>
    </location>
</feature>
<name>A0ABR1JHA4_9AGAR</name>
<feature type="compositionally biased region" description="Basic residues" evidence="1">
    <location>
        <begin position="206"/>
        <end position="223"/>
    </location>
</feature>
<comment type="caution">
    <text evidence="2">The sequence shown here is derived from an EMBL/GenBank/DDBJ whole genome shotgun (WGS) entry which is preliminary data.</text>
</comment>
<reference evidence="2 3" key="1">
    <citation type="submission" date="2024-01" db="EMBL/GenBank/DDBJ databases">
        <title>A draft genome for the cacao thread blight pathogen Marasmiellus scandens.</title>
        <authorList>
            <person name="Baruah I.K."/>
            <person name="Leung J."/>
            <person name="Bukari Y."/>
            <person name="Amoako-Attah I."/>
            <person name="Meinhardt L.W."/>
            <person name="Bailey B.A."/>
            <person name="Cohen S.P."/>
        </authorList>
    </citation>
    <scope>NUCLEOTIDE SEQUENCE [LARGE SCALE GENOMIC DNA]</scope>
    <source>
        <strain evidence="2 3">GH-19</strain>
    </source>
</reference>
<dbReference type="EMBL" id="JBANRG010000014">
    <property type="protein sequence ID" value="KAK7461161.1"/>
    <property type="molecule type" value="Genomic_DNA"/>
</dbReference>
<feature type="region of interest" description="Disordered" evidence="1">
    <location>
        <begin position="1"/>
        <end position="53"/>
    </location>
</feature>
<gene>
    <name evidence="2" type="ORF">VKT23_009088</name>
</gene>
<feature type="region of interest" description="Disordered" evidence="1">
    <location>
        <begin position="206"/>
        <end position="230"/>
    </location>
</feature>
<sequence>MPILIPPPSLRQRSNSDVATAQPDPALFPRLWGPLPDPSGTEPRDSVAQELNDSIWNHPRKADFWPTLKEAISSFEKGTKREVQHKEGEPGGNQNISKGEWDLSDDKVKAASAKFLKAWQAWWRDVVPDEEADGFYPLDSISGQGGLYKLVLGLFWWGKWMHEEESEAASDEEKDLVRSRKAEWAQAVGEVQAMIMSMLEYLQPTKGRKRKAASAKNKSKKRKTDSADTSIDVWITQSRKPTEVSILP</sequence>
<evidence type="ECO:0000313" key="3">
    <source>
        <dbReference type="Proteomes" id="UP001498398"/>
    </source>
</evidence>
<feature type="region of interest" description="Disordered" evidence="1">
    <location>
        <begin position="76"/>
        <end position="100"/>
    </location>
</feature>
<evidence type="ECO:0000256" key="1">
    <source>
        <dbReference type="SAM" id="MobiDB-lite"/>
    </source>
</evidence>
<dbReference type="Proteomes" id="UP001498398">
    <property type="component" value="Unassembled WGS sequence"/>
</dbReference>
<evidence type="ECO:0000313" key="2">
    <source>
        <dbReference type="EMBL" id="KAK7461161.1"/>
    </source>
</evidence>
<protein>
    <submittedName>
        <fullName evidence="2">Uncharacterized protein</fullName>
    </submittedName>
</protein>
<proteinExistence type="predicted"/>
<organism evidence="2 3">
    <name type="scientific">Marasmiellus scandens</name>
    <dbReference type="NCBI Taxonomy" id="2682957"/>
    <lineage>
        <taxon>Eukaryota</taxon>
        <taxon>Fungi</taxon>
        <taxon>Dikarya</taxon>
        <taxon>Basidiomycota</taxon>
        <taxon>Agaricomycotina</taxon>
        <taxon>Agaricomycetes</taxon>
        <taxon>Agaricomycetidae</taxon>
        <taxon>Agaricales</taxon>
        <taxon>Marasmiineae</taxon>
        <taxon>Omphalotaceae</taxon>
        <taxon>Marasmiellus</taxon>
    </lineage>
</organism>